<evidence type="ECO:0000313" key="2">
    <source>
        <dbReference type="Proteomes" id="UP001604277"/>
    </source>
</evidence>
<reference evidence="2" key="1">
    <citation type="submission" date="2024-07" db="EMBL/GenBank/DDBJ databases">
        <title>Two chromosome-level genome assemblies of Korean endemic species Abeliophyllum distichum and Forsythia ovata (Oleaceae).</title>
        <authorList>
            <person name="Jang H."/>
        </authorList>
    </citation>
    <scope>NUCLEOTIDE SEQUENCE [LARGE SCALE GENOMIC DNA]</scope>
</reference>
<gene>
    <name evidence="1" type="ORF">Fot_23771</name>
</gene>
<name>A0ABD1U514_9LAMI</name>
<proteinExistence type="predicted"/>
<dbReference type="Proteomes" id="UP001604277">
    <property type="component" value="Unassembled WGS sequence"/>
</dbReference>
<protein>
    <submittedName>
        <fullName evidence="1">Uncharacterized protein</fullName>
    </submittedName>
</protein>
<sequence>MHNPYLPSHIEIKNAQIGATSKQANNNTNLIQICNIQAIECKMFKALHCSWKQSWCSTYYQKLPNKSEDFMLNSYSRKKKNLAETGTWKIARDCEEECFILSKNAVGTSSSLDGHSSSFLEELATVNSQSQRTSIGSPLTAHPSSHFFSRKGSFFILIDIASLIVQK</sequence>
<dbReference type="EMBL" id="JBFOLJ010000007">
    <property type="protein sequence ID" value="KAL2519848.1"/>
    <property type="molecule type" value="Genomic_DNA"/>
</dbReference>
<accession>A0ABD1U514</accession>
<evidence type="ECO:0000313" key="1">
    <source>
        <dbReference type="EMBL" id="KAL2519848.1"/>
    </source>
</evidence>
<keyword evidence="2" id="KW-1185">Reference proteome</keyword>
<organism evidence="1 2">
    <name type="scientific">Forsythia ovata</name>
    <dbReference type="NCBI Taxonomy" id="205694"/>
    <lineage>
        <taxon>Eukaryota</taxon>
        <taxon>Viridiplantae</taxon>
        <taxon>Streptophyta</taxon>
        <taxon>Embryophyta</taxon>
        <taxon>Tracheophyta</taxon>
        <taxon>Spermatophyta</taxon>
        <taxon>Magnoliopsida</taxon>
        <taxon>eudicotyledons</taxon>
        <taxon>Gunneridae</taxon>
        <taxon>Pentapetalae</taxon>
        <taxon>asterids</taxon>
        <taxon>lamiids</taxon>
        <taxon>Lamiales</taxon>
        <taxon>Oleaceae</taxon>
        <taxon>Forsythieae</taxon>
        <taxon>Forsythia</taxon>
    </lineage>
</organism>
<comment type="caution">
    <text evidence="1">The sequence shown here is derived from an EMBL/GenBank/DDBJ whole genome shotgun (WGS) entry which is preliminary data.</text>
</comment>
<dbReference type="AlphaFoldDB" id="A0ABD1U514"/>